<dbReference type="PROSITE" id="PS51826">
    <property type="entry name" value="PSBD"/>
    <property type="match status" value="1"/>
</dbReference>
<dbReference type="PANTHER" id="PTHR23151">
    <property type="entry name" value="DIHYDROLIPOAMIDE ACETYL/SUCCINYL-TRANSFERASE-RELATED"/>
    <property type="match status" value="1"/>
</dbReference>
<keyword evidence="4" id="KW-0012">Acyltransferase</keyword>
<name>A0ABN2PBB4_9ACTN</name>
<dbReference type="InterPro" id="IPR036625">
    <property type="entry name" value="E3-bd_dom_sf"/>
</dbReference>
<sequence length="438" mass="44356">MARLAIRMPKMSMTMTEGEVGTWSASVGDVISEGDVVAEVMTDKVDMEVESTVSGTLVEIVATEGDVVPVGEPMGWVEGEDDGGGFGDLLSEPQPEPEPEPEPQPEPELPTATSDVLSEPAPAEPSAEAPTTAAPTEPEPEPAVEPEVGIVPAVPRARGLARERGVDLSAVTPTGPDGLVRVPDVEAVLGAAASPATAAPAAPAAVPTPAPAAPAASPAAAKVAAGGHADARRTAVRRAVARAMVPSASIPQFTVWRTLHLDAADVTRHGLSWTTVLLRAYAAGLREVPELLSRWEDDGPTEPAPPCVAVAVATDRGLLVPTFAEPDVPAAAEVDAELRAVVAQAQGGKVDPSHMAPANASLSNLGGLGVDRFQALLTPPQASVLALGAVGRRPVAVPGGLGTALVVEAGLTVDHRVADGAHAARLLAAVQARLGGTL</sequence>
<gene>
    <name evidence="8" type="ORF">GCM10009737_17640</name>
</gene>
<evidence type="ECO:0000256" key="4">
    <source>
        <dbReference type="RuleBase" id="RU003423"/>
    </source>
</evidence>
<protein>
    <recommendedName>
        <fullName evidence="4">Dihydrolipoamide acetyltransferase component of pyruvate dehydrogenase complex</fullName>
        <ecNumber evidence="4">2.3.1.-</ecNumber>
    </recommendedName>
</protein>
<accession>A0ABN2PBB4</accession>
<keyword evidence="9" id="KW-1185">Reference proteome</keyword>
<feature type="domain" description="Lipoyl-binding" evidence="6">
    <location>
        <begin position="3"/>
        <end position="78"/>
    </location>
</feature>
<evidence type="ECO:0000256" key="2">
    <source>
        <dbReference type="ARBA" id="ARBA00007317"/>
    </source>
</evidence>
<dbReference type="PANTHER" id="PTHR23151:SF75">
    <property type="entry name" value="DIHYDROLIPOYLLYSINE-RESIDUE ACETYLTRANSFERASE COMPONENT 5 OF PYRUVATE DEHYDROGENASE COMPLEX, CHLOROPLASTIC"/>
    <property type="match status" value="1"/>
</dbReference>
<comment type="cofactor">
    <cofactor evidence="1 4">
        <name>(R)-lipoate</name>
        <dbReference type="ChEBI" id="CHEBI:83088"/>
    </cofactor>
</comment>
<dbReference type="InterPro" id="IPR004167">
    <property type="entry name" value="PSBD"/>
</dbReference>
<comment type="caution">
    <text evidence="8">The sequence shown here is derived from an EMBL/GenBank/DDBJ whole genome shotgun (WGS) entry which is preliminary data.</text>
</comment>
<comment type="similarity">
    <text evidence="2 4">Belongs to the 2-oxoacid dehydrogenase family.</text>
</comment>
<dbReference type="EC" id="2.3.1.-" evidence="4"/>
<feature type="region of interest" description="Disordered" evidence="5">
    <location>
        <begin position="69"/>
        <end position="151"/>
    </location>
</feature>
<dbReference type="InterPro" id="IPR003016">
    <property type="entry name" value="2-oxoA_DH_lipoyl-BS"/>
</dbReference>
<dbReference type="Pfam" id="PF00198">
    <property type="entry name" value="2-oxoacid_dh"/>
    <property type="match status" value="1"/>
</dbReference>
<dbReference type="InterPro" id="IPR011053">
    <property type="entry name" value="Single_hybrid_motif"/>
</dbReference>
<dbReference type="SUPFAM" id="SSF51230">
    <property type="entry name" value="Single hybrid motif"/>
    <property type="match status" value="1"/>
</dbReference>
<evidence type="ECO:0000259" key="6">
    <source>
        <dbReference type="PROSITE" id="PS50968"/>
    </source>
</evidence>
<keyword evidence="3 4" id="KW-0450">Lipoyl</keyword>
<dbReference type="PROSITE" id="PS00189">
    <property type="entry name" value="LIPOYL"/>
    <property type="match status" value="1"/>
</dbReference>
<evidence type="ECO:0000313" key="9">
    <source>
        <dbReference type="Proteomes" id="UP001501612"/>
    </source>
</evidence>
<dbReference type="Gene3D" id="2.40.50.100">
    <property type="match status" value="1"/>
</dbReference>
<evidence type="ECO:0000313" key="8">
    <source>
        <dbReference type="EMBL" id="GAA1916654.1"/>
    </source>
</evidence>
<dbReference type="SUPFAM" id="SSF52777">
    <property type="entry name" value="CoA-dependent acyltransferases"/>
    <property type="match status" value="1"/>
</dbReference>
<dbReference type="InterPro" id="IPR023213">
    <property type="entry name" value="CAT-like_dom_sf"/>
</dbReference>
<dbReference type="InterPro" id="IPR000089">
    <property type="entry name" value="Biotin_lipoyl"/>
</dbReference>
<dbReference type="InterPro" id="IPR001078">
    <property type="entry name" value="2-oxoacid_DH_actylTfrase"/>
</dbReference>
<reference evidence="8 9" key="1">
    <citation type="journal article" date="2019" name="Int. J. Syst. Evol. Microbiol.">
        <title>The Global Catalogue of Microorganisms (GCM) 10K type strain sequencing project: providing services to taxonomists for standard genome sequencing and annotation.</title>
        <authorList>
            <consortium name="The Broad Institute Genomics Platform"/>
            <consortium name="The Broad Institute Genome Sequencing Center for Infectious Disease"/>
            <person name="Wu L."/>
            <person name="Ma J."/>
        </authorList>
    </citation>
    <scope>NUCLEOTIDE SEQUENCE [LARGE SCALE GENOMIC DNA]</scope>
    <source>
        <strain evidence="8 9">JCM 14046</strain>
    </source>
</reference>
<keyword evidence="4" id="KW-0808">Transferase</keyword>
<evidence type="ECO:0000256" key="1">
    <source>
        <dbReference type="ARBA" id="ARBA00001938"/>
    </source>
</evidence>
<dbReference type="EMBL" id="BAAAMY010000004">
    <property type="protein sequence ID" value="GAA1916654.1"/>
    <property type="molecule type" value="Genomic_DNA"/>
</dbReference>
<evidence type="ECO:0000256" key="3">
    <source>
        <dbReference type="ARBA" id="ARBA00022823"/>
    </source>
</evidence>
<dbReference type="Gene3D" id="3.30.559.10">
    <property type="entry name" value="Chloramphenicol acetyltransferase-like domain"/>
    <property type="match status" value="1"/>
</dbReference>
<dbReference type="RefSeq" id="WP_344006233.1">
    <property type="nucleotide sequence ID" value="NZ_BAAAMY010000004.1"/>
</dbReference>
<evidence type="ECO:0000259" key="7">
    <source>
        <dbReference type="PROSITE" id="PS51826"/>
    </source>
</evidence>
<dbReference type="Proteomes" id="UP001501612">
    <property type="component" value="Unassembled WGS sequence"/>
</dbReference>
<proteinExistence type="inferred from homology"/>
<dbReference type="PROSITE" id="PS50968">
    <property type="entry name" value="BIOTINYL_LIPOYL"/>
    <property type="match status" value="1"/>
</dbReference>
<feature type="compositionally biased region" description="Acidic residues" evidence="5">
    <location>
        <begin position="95"/>
        <end position="105"/>
    </location>
</feature>
<evidence type="ECO:0000256" key="5">
    <source>
        <dbReference type="SAM" id="MobiDB-lite"/>
    </source>
</evidence>
<dbReference type="InterPro" id="IPR045257">
    <property type="entry name" value="E2/Pdx1"/>
</dbReference>
<dbReference type="SUPFAM" id="SSF47005">
    <property type="entry name" value="Peripheral subunit-binding domain of 2-oxo acid dehydrogenase complex"/>
    <property type="match status" value="1"/>
</dbReference>
<dbReference type="Pfam" id="PF02817">
    <property type="entry name" value="E3_binding"/>
    <property type="match status" value="1"/>
</dbReference>
<dbReference type="Pfam" id="PF00364">
    <property type="entry name" value="Biotin_lipoyl"/>
    <property type="match status" value="1"/>
</dbReference>
<dbReference type="Gene3D" id="4.10.320.10">
    <property type="entry name" value="E3-binding domain"/>
    <property type="match status" value="1"/>
</dbReference>
<feature type="compositionally biased region" description="Low complexity" evidence="5">
    <location>
        <begin position="119"/>
        <end position="136"/>
    </location>
</feature>
<organism evidence="8 9">
    <name type="scientific">Nocardioides lentus</name>
    <dbReference type="NCBI Taxonomy" id="338077"/>
    <lineage>
        <taxon>Bacteria</taxon>
        <taxon>Bacillati</taxon>
        <taxon>Actinomycetota</taxon>
        <taxon>Actinomycetes</taxon>
        <taxon>Propionibacteriales</taxon>
        <taxon>Nocardioidaceae</taxon>
        <taxon>Nocardioides</taxon>
    </lineage>
</organism>
<dbReference type="CDD" id="cd06849">
    <property type="entry name" value="lipoyl_domain"/>
    <property type="match status" value="1"/>
</dbReference>
<feature type="domain" description="Peripheral subunit-binding (PSBD)" evidence="7">
    <location>
        <begin position="152"/>
        <end position="189"/>
    </location>
</feature>